<evidence type="ECO:0000256" key="3">
    <source>
        <dbReference type="ARBA" id="ARBA00023274"/>
    </source>
</evidence>
<dbReference type="SMART" id="SM00649">
    <property type="entry name" value="RL11"/>
    <property type="match status" value="1"/>
</dbReference>
<dbReference type="InterPro" id="IPR036796">
    <property type="entry name" value="Ribosomal_uL11_N_sf"/>
</dbReference>
<evidence type="ECO:0000256" key="4">
    <source>
        <dbReference type="RuleBase" id="RU003978"/>
    </source>
</evidence>
<name>A0A9W5TDR1_BABOV</name>
<dbReference type="InterPro" id="IPR000911">
    <property type="entry name" value="Ribosomal_uL11"/>
</dbReference>
<feature type="domain" description="Large ribosomal subunit protein uL11 C-terminal" evidence="6">
    <location>
        <begin position="432"/>
        <end position="501"/>
    </location>
</feature>
<dbReference type="AlphaFoldDB" id="A0A9W5TDR1"/>
<dbReference type="InterPro" id="IPR020784">
    <property type="entry name" value="Ribosomal_uL11_N"/>
</dbReference>
<dbReference type="EMBL" id="BLIY01000017">
    <property type="protein sequence ID" value="GFE54617.1"/>
    <property type="molecule type" value="Genomic_DNA"/>
</dbReference>
<reference evidence="8" key="1">
    <citation type="submission" date="2019-12" db="EMBL/GenBank/DDBJ databases">
        <title>Genome sequence of Babesia ovis.</title>
        <authorList>
            <person name="Yamagishi J."/>
            <person name="Sevinc F."/>
            <person name="Xuan X."/>
        </authorList>
    </citation>
    <scope>NUCLEOTIDE SEQUENCE</scope>
    <source>
        <strain evidence="8">Selcuk</strain>
    </source>
</reference>
<protein>
    <submittedName>
        <fullName evidence="8">60S ribosomal protein L12</fullName>
    </submittedName>
</protein>
<dbReference type="GO" id="GO:0022625">
    <property type="term" value="C:cytosolic large ribosomal subunit"/>
    <property type="evidence" value="ECO:0007669"/>
    <property type="project" value="TreeGrafter"/>
</dbReference>
<sequence length="523" mass="58127">MRKVTGDTKHNTNLKHVTYSSQIPTFFWVLANMICVLGLVLQATTIYTPNWRTSKPIAYSYMHMGTRRQHIVGETRYGLHFILFNNGGFVQTWQSKVESVKSKGYTAIQHNEMVGKGTYRSFQGSYCPAACRNAILVRMEGYERMMKMNNALSLALVVVCTLVALGVGWYILFDADITVSGGLWITAAIIGAGGTYGWSMYTHSLWRTICSQQQIPYPHISKNVMMSYAASGLFVGGCLLLVLTGFFFHWRHTRNIQRMLNAHLQNKQNNMDPFNDPMSFDMFKPSAPSAPGAQPPQQGLNPGQLFSGIGFNQGQQPGFQYPQGGTGTGPTINYRITSAHGHCAIHLSRLTFVFHFTKMAKKPDPNQIVYVYLRQLGGEVAPSSVLAPKLGPLGMSPKKVGDDIAKETSNWKGIKVTVKLTIQNRQAKIDVKPSATALLIKELKEPPRDRKKVKNIKHSGNLTWDQLMTVARTMRQNSMAKTLAGTVKEILGTCFAIGCTVDNEKPRVLQEKIDSGEIEIPAQ</sequence>
<dbReference type="FunFam" id="3.30.1550.10:FF:000002">
    <property type="entry name" value="60S ribosomal protein L12"/>
    <property type="match status" value="1"/>
</dbReference>
<feature type="transmembrane region" description="Helical" evidence="5">
    <location>
        <begin position="227"/>
        <end position="250"/>
    </location>
</feature>
<organism evidence="8 9">
    <name type="scientific">Babesia ovis</name>
    <dbReference type="NCBI Taxonomy" id="5869"/>
    <lineage>
        <taxon>Eukaryota</taxon>
        <taxon>Sar</taxon>
        <taxon>Alveolata</taxon>
        <taxon>Apicomplexa</taxon>
        <taxon>Aconoidasida</taxon>
        <taxon>Piroplasmida</taxon>
        <taxon>Babesiidae</taxon>
        <taxon>Babesia</taxon>
    </lineage>
</organism>
<dbReference type="InterPro" id="IPR036769">
    <property type="entry name" value="Ribosomal_uL11_C_sf"/>
</dbReference>
<dbReference type="OrthoDB" id="1478556at2759"/>
<dbReference type="Gene3D" id="3.30.1550.10">
    <property type="entry name" value="Ribosomal protein L11/L12, N-terminal domain"/>
    <property type="match status" value="1"/>
</dbReference>
<evidence type="ECO:0000256" key="5">
    <source>
        <dbReference type="SAM" id="Phobius"/>
    </source>
</evidence>
<dbReference type="HAMAP" id="MF_00736">
    <property type="entry name" value="Ribosomal_uL11"/>
    <property type="match status" value="1"/>
</dbReference>
<keyword evidence="5" id="KW-1133">Transmembrane helix</keyword>
<dbReference type="GO" id="GO:0070180">
    <property type="term" value="F:large ribosomal subunit rRNA binding"/>
    <property type="evidence" value="ECO:0007669"/>
    <property type="project" value="TreeGrafter"/>
</dbReference>
<evidence type="ECO:0000256" key="2">
    <source>
        <dbReference type="ARBA" id="ARBA00022980"/>
    </source>
</evidence>
<evidence type="ECO:0000313" key="8">
    <source>
        <dbReference type="EMBL" id="GFE54617.1"/>
    </source>
</evidence>
<feature type="transmembrane region" description="Helical" evidence="5">
    <location>
        <begin position="184"/>
        <end position="206"/>
    </location>
</feature>
<evidence type="ECO:0000313" key="9">
    <source>
        <dbReference type="Proteomes" id="UP001057455"/>
    </source>
</evidence>
<dbReference type="Proteomes" id="UP001057455">
    <property type="component" value="Unassembled WGS sequence"/>
</dbReference>
<keyword evidence="5" id="KW-0812">Transmembrane</keyword>
<evidence type="ECO:0000259" key="7">
    <source>
        <dbReference type="Pfam" id="PF03946"/>
    </source>
</evidence>
<dbReference type="PANTHER" id="PTHR11661">
    <property type="entry name" value="60S RIBOSOMAL PROTEIN L12"/>
    <property type="match status" value="1"/>
</dbReference>
<feature type="domain" description="Large ribosomal subunit protein uL11 N-terminal" evidence="7">
    <location>
        <begin position="371"/>
        <end position="427"/>
    </location>
</feature>
<gene>
    <name evidence="8" type="ORF">BaOVIS_020210</name>
</gene>
<keyword evidence="5" id="KW-0472">Membrane</keyword>
<dbReference type="SUPFAM" id="SSF46906">
    <property type="entry name" value="Ribosomal protein L11, C-terminal domain"/>
    <property type="match status" value="1"/>
</dbReference>
<comment type="similarity">
    <text evidence="1 4">Belongs to the universal ribosomal protein uL11 family.</text>
</comment>
<dbReference type="PANTHER" id="PTHR11661:SF2">
    <property type="entry name" value="LARGE RIBOSOMAL SUBUNIT PROTEIN UL11"/>
    <property type="match status" value="1"/>
</dbReference>
<dbReference type="Gene3D" id="1.10.10.250">
    <property type="entry name" value="Ribosomal protein L11, C-terminal domain"/>
    <property type="match status" value="1"/>
</dbReference>
<dbReference type="GO" id="GO:0003735">
    <property type="term" value="F:structural constituent of ribosome"/>
    <property type="evidence" value="ECO:0007669"/>
    <property type="project" value="InterPro"/>
</dbReference>
<evidence type="ECO:0000256" key="1">
    <source>
        <dbReference type="ARBA" id="ARBA00010537"/>
    </source>
</evidence>
<dbReference type="Pfam" id="PF03946">
    <property type="entry name" value="Ribosomal_L11_N"/>
    <property type="match status" value="1"/>
</dbReference>
<keyword evidence="3 4" id="KW-0687">Ribonucleoprotein</keyword>
<keyword evidence="9" id="KW-1185">Reference proteome</keyword>
<dbReference type="Pfam" id="PF00298">
    <property type="entry name" value="Ribosomal_L11"/>
    <property type="match status" value="1"/>
</dbReference>
<feature type="transmembrane region" description="Helical" evidence="5">
    <location>
        <begin position="26"/>
        <end position="47"/>
    </location>
</feature>
<evidence type="ECO:0000259" key="6">
    <source>
        <dbReference type="Pfam" id="PF00298"/>
    </source>
</evidence>
<dbReference type="GO" id="GO:0006412">
    <property type="term" value="P:translation"/>
    <property type="evidence" value="ECO:0007669"/>
    <property type="project" value="InterPro"/>
</dbReference>
<feature type="transmembrane region" description="Helical" evidence="5">
    <location>
        <begin position="151"/>
        <end position="172"/>
    </location>
</feature>
<proteinExistence type="inferred from homology"/>
<dbReference type="FunFam" id="1.10.10.250:FF:000002">
    <property type="entry name" value="60S ribosomal protein L12"/>
    <property type="match status" value="1"/>
</dbReference>
<dbReference type="SUPFAM" id="SSF54747">
    <property type="entry name" value="Ribosomal L11/L12e N-terminal domain"/>
    <property type="match status" value="1"/>
</dbReference>
<keyword evidence="2 4" id="KW-0689">Ribosomal protein</keyword>
<comment type="caution">
    <text evidence="8">The sequence shown here is derived from an EMBL/GenBank/DDBJ whole genome shotgun (WGS) entry which is preliminary data.</text>
</comment>
<dbReference type="InterPro" id="IPR020783">
    <property type="entry name" value="Ribosomal_uL11_C"/>
</dbReference>
<accession>A0A9W5TDR1</accession>